<evidence type="ECO:0000313" key="2">
    <source>
        <dbReference type="Proteomes" id="UP001326613"/>
    </source>
</evidence>
<dbReference type="Proteomes" id="UP001326613">
    <property type="component" value="Chromosome"/>
</dbReference>
<sequence>MIELLKTSYKLNKLHNSWLINTNDPDQTLTELQKFIDQTLFDNKISLQNNPDFKLVEKKPNPQNKDISVEQIRELQEFFNRTSIMFPHKIAIIARAELMNHHAANCTLKILEEAPGNSYIFLITTTAVSILPTIRSRCAKIHHLSTIQNETDEAYYQLINILANNNSVQKLELLKKVSDKNREHWVVIADYILQFMVRITKKSAGVQLELSNAEIEVINRLRMSTPTYLLQKFETIHKLINNTINYDLDLRASCVLLLEQFSE</sequence>
<dbReference type="NCBIfam" id="NF005132">
    <property type="entry name" value="PRK06581.1"/>
    <property type="match status" value="1"/>
</dbReference>
<protein>
    <submittedName>
        <fullName evidence="1">DNA polymerase III subunit delta</fullName>
    </submittedName>
</protein>
<evidence type="ECO:0000313" key="1">
    <source>
        <dbReference type="EMBL" id="WPY01375.1"/>
    </source>
</evidence>
<dbReference type="PANTHER" id="PTHR11669">
    <property type="entry name" value="REPLICATION FACTOR C / DNA POLYMERASE III GAMMA-TAU SUBUNIT"/>
    <property type="match status" value="1"/>
</dbReference>
<dbReference type="EMBL" id="CP112932">
    <property type="protein sequence ID" value="WPY01375.1"/>
    <property type="molecule type" value="Genomic_DNA"/>
</dbReference>
<dbReference type="InterPro" id="IPR027417">
    <property type="entry name" value="P-loop_NTPase"/>
</dbReference>
<dbReference type="InterPro" id="IPR050238">
    <property type="entry name" value="DNA_Rep/Repair_Clamp_Loader"/>
</dbReference>
<dbReference type="Gene3D" id="3.40.50.300">
    <property type="entry name" value="P-loop containing nucleotide triphosphate hydrolases"/>
    <property type="match status" value="1"/>
</dbReference>
<proteinExistence type="predicted"/>
<dbReference type="RefSeq" id="WP_323738151.1">
    <property type="nucleotide sequence ID" value="NZ_CP112932.1"/>
</dbReference>
<gene>
    <name evidence="1" type="ORF">Trichorick_01286</name>
</gene>
<organism evidence="1 2">
    <name type="scientific">Candidatus Trichorickettsia mobilis</name>
    <dbReference type="NCBI Taxonomy" id="1346319"/>
    <lineage>
        <taxon>Bacteria</taxon>
        <taxon>Pseudomonadati</taxon>
        <taxon>Pseudomonadota</taxon>
        <taxon>Alphaproteobacteria</taxon>
        <taxon>Rickettsiales</taxon>
        <taxon>Rickettsiaceae</taxon>
        <taxon>Rickettsieae</taxon>
        <taxon>Candidatus Trichorickettsia</taxon>
    </lineage>
</organism>
<dbReference type="SUPFAM" id="SSF52540">
    <property type="entry name" value="P-loop containing nucleoside triphosphate hydrolases"/>
    <property type="match status" value="1"/>
</dbReference>
<keyword evidence="2" id="KW-1185">Reference proteome</keyword>
<dbReference type="PANTHER" id="PTHR11669:SF8">
    <property type="entry name" value="DNA POLYMERASE III SUBUNIT DELTA"/>
    <property type="match status" value="1"/>
</dbReference>
<dbReference type="Pfam" id="PF13177">
    <property type="entry name" value="DNA_pol3_delta2"/>
    <property type="match status" value="1"/>
</dbReference>
<name>A0ABZ0UW09_9RICK</name>
<reference evidence="1 2" key="1">
    <citation type="submission" date="2022-10" db="EMBL/GenBank/DDBJ databases">
        <title>Host association and intracellularity evolved multiple times independently in the Rickettsiales.</title>
        <authorList>
            <person name="Castelli M."/>
            <person name="Nardi T."/>
            <person name="Gammuto L."/>
            <person name="Bellinzona G."/>
            <person name="Sabaneyeva E."/>
            <person name="Potekhin A."/>
            <person name="Serra V."/>
            <person name="Petroni G."/>
            <person name="Sassera D."/>
        </authorList>
    </citation>
    <scope>NUCLEOTIDE SEQUENCE [LARGE SCALE GENOMIC DNA]</scope>
    <source>
        <strain evidence="1 2">Kr 154-4</strain>
    </source>
</reference>
<accession>A0ABZ0UW09</accession>